<evidence type="ECO:0000313" key="2">
    <source>
        <dbReference type="Proteomes" id="UP000194885"/>
    </source>
</evidence>
<evidence type="ECO:0000313" key="1">
    <source>
        <dbReference type="EMBL" id="OTN93658.1"/>
    </source>
</evidence>
<organism evidence="1 2">
    <name type="scientific">Enterococcus faecium</name>
    <name type="common">Streptococcus faecium</name>
    <dbReference type="NCBI Taxonomy" id="1352"/>
    <lineage>
        <taxon>Bacteria</taxon>
        <taxon>Bacillati</taxon>
        <taxon>Bacillota</taxon>
        <taxon>Bacilli</taxon>
        <taxon>Lactobacillales</taxon>
        <taxon>Enterococcaceae</taxon>
        <taxon>Enterococcus</taxon>
    </lineage>
</organism>
<dbReference type="EMBL" id="NGKW01000003">
    <property type="protein sequence ID" value="OTN93658.1"/>
    <property type="molecule type" value="Genomic_DNA"/>
</dbReference>
<dbReference type="AlphaFoldDB" id="A0A242BE78"/>
<accession>A0A242BE78</accession>
<feature type="non-terminal residue" evidence="1">
    <location>
        <position position="1"/>
    </location>
</feature>
<comment type="caution">
    <text evidence="1">The sequence shown here is derived from an EMBL/GenBank/DDBJ whole genome shotgun (WGS) entry which is preliminary data.</text>
</comment>
<dbReference type="Proteomes" id="UP000194885">
    <property type="component" value="Unassembled WGS sequence"/>
</dbReference>
<gene>
    <name evidence="1" type="ORF">A5810_001534</name>
</gene>
<proteinExistence type="predicted"/>
<name>A0A242BE78_ENTFC</name>
<protein>
    <submittedName>
        <fullName evidence="1">Uncharacterized protein</fullName>
    </submittedName>
</protein>
<sequence length="20" mass="2290">FSIIVLLFSLARTHFLQVGQ</sequence>
<reference evidence="1 2" key="1">
    <citation type="submission" date="2017-05" db="EMBL/GenBank/DDBJ databases">
        <title>The Genome Sequence of Enterococcus faecium 7H8_DIV0219.</title>
        <authorList>
            <consortium name="The Broad Institute Genomics Platform"/>
            <consortium name="The Broad Institute Genomic Center for Infectious Diseases"/>
            <person name="Earl A."/>
            <person name="Manson A."/>
            <person name="Schwartman J."/>
            <person name="Gilmore M."/>
            <person name="Abouelleil A."/>
            <person name="Cao P."/>
            <person name="Chapman S."/>
            <person name="Cusick C."/>
            <person name="Shea T."/>
            <person name="Young S."/>
            <person name="Neafsey D."/>
            <person name="Nusbaum C."/>
            <person name="Birren B."/>
        </authorList>
    </citation>
    <scope>NUCLEOTIDE SEQUENCE [LARGE SCALE GENOMIC DNA]</scope>
    <source>
        <strain evidence="1 2">7H8_DIV0219</strain>
    </source>
</reference>